<dbReference type="CDD" id="cd00067">
    <property type="entry name" value="GAL4"/>
    <property type="match status" value="1"/>
</dbReference>
<dbReference type="Pfam" id="PF00408">
    <property type="entry name" value="PGM_PMM_IV"/>
    <property type="match status" value="1"/>
</dbReference>
<dbReference type="InterPro" id="IPR021858">
    <property type="entry name" value="Fun_TF"/>
</dbReference>
<dbReference type="InterPro" id="IPR001138">
    <property type="entry name" value="Zn2Cys6_DnaBD"/>
</dbReference>
<sequence>MATKQSRSKTGCLTCKTRRKKCDEQRPTCERCARAKMECLGYSYLDNPEELAQARAKIAASRITRVSEQPNSPLGMAGPSQFAAWRGHPVPVRSGSAPSDMAASGVPGHDFVRDASHSESDTTQLDVMEFPFLSQSSAPGPLDSQSDGHSNSWWGAGSGAGIDESGVGQSFTGQSVTSISGHHSTPVEFHQPRHSEDSQLFLAGGISHPNYTISGVNPLRRSRSETARYSIEDSLYDHDSDSTDDSDHGNITGIMCGVDPRSNDGNDVLPFILQSYAWWMSQTVFEPMRSAHLLRTYIIERFMASEESRATLTSIANVVRTVGKSSGLTPNQTTHIRILHRRVQNIIMLFNAGEPHIYEQGTQQAMKTLNSALEIMPVHLATSSLATSVSLLREVALAFKRAVLEPPGHPINLPSKLIVPNADLRQYSAMDVMTSLGTGCPMSFQYDVTYSDPVLGASGVFDAADALGLQWMYGCPEFFIILLARMHNIRDDTTRRVDVQEVGEIEQSIRGWQPRYPLSQDPHFAVARLAVQECWRQILLIYIYMGICKTTSEDPRVKTAHKSFMKLIKTIQPRRIPDLFLLLPFFVVSVASSHTEDRNKIYGRMRGIRECRISGTAGSDLVDMVVDIWRRADSENRPALWADVQVAFHRDNGVKLVDPRGEMLEAAWEGYATALANAATTEEFIEGCNHLVTSLKIDVSKPAHVLYARDTRPSGPALIKALEDGIAAVGATGRNEGVQPTPIVHYLATKQAPSPLVVDCANGVGYLAIQQFAPYVEDILKFIPINTAIDTEGALNNQAGADYVKTQQRMPPSVAENLKILQRACSFDGDADRLIYYYVDEQRQFRLLDGDKIAALVAGFFADTVKAAGLAGKIEVGIVQTAYANGNSTKYLSSRLPVKCTPTGVKHLHHAAQRFGIGVYFEANGHGTVLFSHQTLELLDSHQPGTPSNATHLNTLRNLRDLINQTVGDALSDLLLCEVVLAHRLYTPVEWDSLYADLPNRLLKVQVRDRSIFTTEDAERRLATPVGLQKMIDDTVRKYESGRSFVRPSGTEDVVRIYAECSNVAQVDELANRVARLVYEHGEVDQFGRTRETY</sequence>
<feature type="domain" description="Zn(2)-C6 fungal-type" evidence="13">
    <location>
        <begin position="11"/>
        <end position="39"/>
    </location>
</feature>
<dbReference type="InterPro" id="IPR049023">
    <property type="entry name" value="AMG1_II"/>
</dbReference>
<dbReference type="GO" id="GO:0006048">
    <property type="term" value="P:UDP-N-acetylglucosamine biosynthetic process"/>
    <property type="evidence" value="ECO:0007669"/>
    <property type="project" value="TreeGrafter"/>
</dbReference>
<gene>
    <name evidence="14" type="ORF">RDB_LOCUS17733</name>
</gene>
<dbReference type="Pfam" id="PF00172">
    <property type="entry name" value="Zn_clus"/>
    <property type="match status" value="1"/>
</dbReference>
<evidence type="ECO:0000313" key="14">
    <source>
        <dbReference type="EMBL" id="CAE6407804.1"/>
    </source>
</evidence>
<feature type="region of interest" description="Disordered" evidence="12">
    <location>
        <begin position="135"/>
        <end position="158"/>
    </location>
</feature>
<comment type="caution">
    <text evidence="14">The sequence shown here is derived from an EMBL/GenBank/DDBJ whole genome shotgun (WGS) entry which is preliminary data.</text>
</comment>
<evidence type="ECO:0000256" key="2">
    <source>
        <dbReference type="ARBA" id="ARBA00001946"/>
    </source>
</evidence>
<keyword evidence="8" id="KW-0460">Magnesium</keyword>
<evidence type="ECO:0000313" key="15">
    <source>
        <dbReference type="Proteomes" id="UP000663841"/>
    </source>
</evidence>
<dbReference type="SUPFAM" id="SSF55957">
    <property type="entry name" value="Phosphoglucomutase, C-terminal domain"/>
    <property type="match status" value="1"/>
</dbReference>
<dbReference type="FunFam" id="3.30.310.50:FF:000003">
    <property type="entry name" value="Phosphoacetylglucosamine mutase"/>
    <property type="match status" value="1"/>
</dbReference>
<dbReference type="InterPro" id="IPR036864">
    <property type="entry name" value="Zn2-C6_fun-type_DNA-bd_sf"/>
</dbReference>
<evidence type="ECO:0000256" key="11">
    <source>
        <dbReference type="ARBA" id="ARBA00032065"/>
    </source>
</evidence>
<proteinExistence type="inferred from homology"/>
<dbReference type="CDD" id="cd03086">
    <property type="entry name" value="PGM3"/>
    <property type="match status" value="1"/>
</dbReference>
<dbReference type="InterPro" id="IPR005843">
    <property type="entry name" value="A-D-PHexomutase_C"/>
</dbReference>
<dbReference type="Pfam" id="PF02878">
    <property type="entry name" value="PGM_PMM_I"/>
    <property type="match status" value="1"/>
</dbReference>
<dbReference type="GO" id="GO:0004610">
    <property type="term" value="F:phosphoacetylglucosamine mutase activity"/>
    <property type="evidence" value="ECO:0007669"/>
    <property type="project" value="UniProtKB-EC"/>
</dbReference>
<dbReference type="PROSITE" id="PS50048">
    <property type="entry name" value="ZN2_CY6_FUNGAL_2"/>
    <property type="match status" value="1"/>
</dbReference>
<evidence type="ECO:0000256" key="4">
    <source>
        <dbReference type="ARBA" id="ARBA00010231"/>
    </source>
</evidence>
<dbReference type="AlphaFoldDB" id="A0A8H3A975"/>
<dbReference type="Pfam" id="PF21404">
    <property type="entry name" value="AMG1_III"/>
    <property type="match status" value="1"/>
</dbReference>
<keyword evidence="6" id="KW-0597">Phosphoprotein</keyword>
<keyword evidence="7" id="KW-0479">Metal-binding</keyword>
<evidence type="ECO:0000256" key="5">
    <source>
        <dbReference type="ARBA" id="ARBA00012731"/>
    </source>
</evidence>
<comment type="pathway">
    <text evidence="3">Nucleotide-sugar biosynthesis; UDP-N-acetyl-alpha-D-glucosamine biosynthesis; N-acetyl-alpha-D-glucosamine 1-phosphate from alpha-D-glucosamine 6-phosphate (route I): step 2/2.</text>
</comment>
<dbReference type="InterPro" id="IPR016055">
    <property type="entry name" value="A-D-PHexomutase_a/b/a-I/II/III"/>
</dbReference>
<dbReference type="PANTHER" id="PTHR45955">
    <property type="entry name" value="PHOSPHOACETYLGLUCOSAMINE MUTASE"/>
    <property type="match status" value="1"/>
</dbReference>
<dbReference type="Proteomes" id="UP000663841">
    <property type="component" value="Unassembled WGS sequence"/>
</dbReference>
<evidence type="ECO:0000256" key="9">
    <source>
        <dbReference type="ARBA" id="ARBA00023235"/>
    </source>
</evidence>
<dbReference type="Pfam" id="PF21405">
    <property type="entry name" value="AMG1_II"/>
    <property type="match status" value="1"/>
</dbReference>
<evidence type="ECO:0000256" key="8">
    <source>
        <dbReference type="ARBA" id="ARBA00022842"/>
    </source>
</evidence>
<dbReference type="InterPro" id="IPR036900">
    <property type="entry name" value="A-D-PHexomutase_C_sf"/>
</dbReference>
<dbReference type="Gene3D" id="3.30.310.50">
    <property type="entry name" value="Alpha-D-phosphohexomutase, C-terminal domain"/>
    <property type="match status" value="1"/>
</dbReference>
<protein>
    <recommendedName>
        <fullName evidence="5">phosphoacetylglucosamine mutase</fullName>
        <ecNumber evidence="5">5.4.2.3</ecNumber>
    </recommendedName>
    <alternativeName>
        <fullName evidence="11">Acetylglucosamine phosphomutase</fullName>
    </alternativeName>
    <alternativeName>
        <fullName evidence="10">N-acetylglucosamine-phosphate mutase</fullName>
    </alternativeName>
</protein>
<comment type="cofactor">
    <cofactor evidence="2">
        <name>Mg(2+)</name>
        <dbReference type="ChEBI" id="CHEBI:18420"/>
    </cofactor>
</comment>
<name>A0A8H3A975_9AGAM</name>
<dbReference type="GO" id="GO:0005975">
    <property type="term" value="P:carbohydrate metabolic process"/>
    <property type="evidence" value="ECO:0007669"/>
    <property type="project" value="InterPro"/>
</dbReference>
<dbReference type="InterPro" id="IPR005844">
    <property type="entry name" value="A-D-PHexomutase_a/b/a-I"/>
</dbReference>
<evidence type="ECO:0000256" key="1">
    <source>
        <dbReference type="ARBA" id="ARBA00000558"/>
    </source>
</evidence>
<dbReference type="InterPro" id="IPR016657">
    <property type="entry name" value="PAGM"/>
</dbReference>
<evidence type="ECO:0000259" key="13">
    <source>
        <dbReference type="PROSITE" id="PS50048"/>
    </source>
</evidence>
<dbReference type="PANTHER" id="PTHR45955:SF1">
    <property type="entry name" value="PHOSPHOACETYLGLUCOSAMINE MUTASE"/>
    <property type="match status" value="1"/>
</dbReference>
<accession>A0A8H3A975</accession>
<dbReference type="SUPFAM" id="SSF57701">
    <property type="entry name" value="Zn2/Cys6 DNA-binding domain"/>
    <property type="match status" value="1"/>
</dbReference>
<dbReference type="InterPro" id="IPR049022">
    <property type="entry name" value="AMG1_III"/>
</dbReference>
<dbReference type="Gene3D" id="4.10.240.10">
    <property type="entry name" value="Zn(2)-C6 fungal-type DNA-binding domain"/>
    <property type="match status" value="1"/>
</dbReference>
<comment type="similarity">
    <text evidence="4">Belongs to the phosphohexose mutase family.</text>
</comment>
<dbReference type="PROSITE" id="PS00463">
    <property type="entry name" value="ZN2_CY6_FUNGAL_1"/>
    <property type="match status" value="1"/>
</dbReference>
<evidence type="ECO:0000256" key="6">
    <source>
        <dbReference type="ARBA" id="ARBA00022553"/>
    </source>
</evidence>
<dbReference type="SUPFAM" id="SSF53738">
    <property type="entry name" value="Phosphoglucomutase, first 3 domains"/>
    <property type="match status" value="2"/>
</dbReference>
<evidence type="ECO:0000256" key="10">
    <source>
        <dbReference type="ARBA" id="ARBA00031926"/>
    </source>
</evidence>
<dbReference type="Gene3D" id="3.40.120.10">
    <property type="entry name" value="Alpha-D-Glucose-1,6-Bisphosphate, subunit A, domain 3"/>
    <property type="match status" value="3"/>
</dbReference>
<evidence type="ECO:0000256" key="3">
    <source>
        <dbReference type="ARBA" id="ARBA00004865"/>
    </source>
</evidence>
<comment type="catalytic activity">
    <reaction evidence="1">
        <text>N-acetyl-alpha-D-glucosamine 1-phosphate = N-acetyl-D-glucosamine 6-phosphate</text>
        <dbReference type="Rhea" id="RHEA:23804"/>
        <dbReference type="ChEBI" id="CHEBI:57513"/>
        <dbReference type="ChEBI" id="CHEBI:57776"/>
        <dbReference type="EC" id="5.4.2.3"/>
    </reaction>
</comment>
<dbReference type="EMBL" id="CAJMWW010000058">
    <property type="protein sequence ID" value="CAE6407804.1"/>
    <property type="molecule type" value="Genomic_DNA"/>
</dbReference>
<organism evidence="14 15">
    <name type="scientific">Rhizoctonia solani</name>
    <dbReference type="NCBI Taxonomy" id="456999"/>
    <lineage>
        <taxon>Eukaryota</taxon>
        <taxon>Fungi</taxon>
        <taxon>Dikarya</taxon>
        <taxon>Basidiomycota</taxon>
        <taxon>Agaricomycotina</taxon>
        <taxon>Agaricomycetes</taxon>
        <taxon>Cantharellales</taxon>
        <taxon>Ceratobasidiaceae</taxon>
        <taxon>Rhizoctonia</taxon>
    </lineage>
</organism>
<dbReference type="EC" id="5.4.2.3" evidence="5"/>
<reference evidence="14" key="1">
    <citation type="submission" date="2021-01" db="EMBL/GenBank/DDBJ databases">
        <authorList>
            <person name="Kaushik A."/>
        </authorList>
    </citation>
    <scope>NUCLEOTIDE SEQUENCE</scope>
    <source>
        <strain evidence="14">AG3-T5</strain>
    </source>
</reference>
<feature type="compositionally biased region" description="Polar residues" evidence="12">
    <location>
        <begin position="135"/>
        <end position="151"/>
    </location>
</feature>
<keyword evidence="9" id="KW-0413">Isomerase</keyword>
<dbReference type="SMART" id="SM00066">
    <property type="entry name" value="GAL4"/>
    <property type="match status" value="1"/>
</dbReference>
<evidence type="ECO:0000256" key="7">
    <source>
        <dbReference type="ARBA" id="ARBA00022723"/>
    </source>
</evidence>
<dbReference type="GO" id="GO:0000981">
    <property type="term" value="F:DNA-binding transcription factor activity, RNA polymerase II-specific"/>
    <property type="evidence" value="ECO:0007669"/>
    <property type="project" value="InterPro"/>
</dbReference>
<dbReference type="Pfam" id="PF11951">
    <property type="entry name" value="Fungal_trans_2"/>
    <property type="match status" value="1"/>
</dbReference>
<dbReference type="GO" id="GO:0008270">
    <property type="term" value="F:zinc ion binding"/>
    <property type="evidence" value="ECO:0007669"/>
    <property type="project" value="InterPro"/>
</dbReference>
<evidence type="ECO:0000256" key="12">
    <source>
        <dbReference type="SAM" id="MobiDB-lite"/>
    </source>
</evidence>